<accession>A0A2U2I4F7</accession>
<evidence type="ECO:0000313" key="2">
    <source>
        <dbReference type="EMBL" id="PWF54684.1"/>
    </source>
</evidence>
<gene>
    <name evidence="2" type="ORF">C7C56_005380</name>
</gene>
<name>A0A2U2I4F7_9BURK</name>
<sequence length="144" mass="16740">MDHFLVWDTVSMAWTEVGLSSADYPKIALELRANYSTWEEVNEIIMGDVLGSFAVKSAFFPLALIPLIGMFLITPFPDWGYEKSYLQKRMMRWQRLPRWQHYLNPVRLVGYPIAYLFSLSLRHKLKAAYFSQTPTNAELGRSTL</sequence>
<dbReference type="Proteomes" id="UP000241421">
    <property type="component" value="Unassembled WGS sequence"/>
</dbReference>
<keyword evidence="1" id="KW-0812">Transmembrane</keyword>
<dbReference type="AlphaFoldDB" id="A0A2U2I4F7"/>
<dbReference type="EMBL" id="PXWF02000072">
    <property type="protein sequence ID" value="PWF54684.1"/>
    <property type="molecule type" value="Genomic_DNA"/>
</dbReference>
<proteinExistence type="predicted"/>
<comment type="caution">
    <text evidence="2">The sequence shown here is derived from an EMBL/GenBank/DDBJ whole genome shotgun (WGS) entry which is preliminary data.</text>
</comment>
<feature type="transmembrane region" description="Helical" evidence="1">
    <location>
        <begin position="58"/>
        <end position="81"/>
    </location>
</feature>
<keyword evidence="1" id="KW-1133">Transmembrane helix</keyword>
<keyword evidence="1" id="KW-0472">Membrane</keyword>
<organism evidence="2 3">
    <name type="scientific">Massilia glaciei</name>
    <dbReference type="NCBI Taxonomy" id="1524097"/>
    <lineage>
        <taxon>Bacteria</taxon>
        <taxon>Pseudomonadati</taxon>
        <taxon>Pseudomonadota</taxon>
        <taxon>Betaproteobacteria</taxon>
        <taxon>Burkholderiales</taxon>
        <taxon>Oxalobacteraceae</taxon>
        <taxon>Telluria group</taxon>
        <taxon>Massilia</taxon>
    </lineage>
</organism>
<evidence type="ECO:0000313" key="3">
    <source>
        <dbReference type="Proteomes" id="UP000241421"/>
    </source>
</evidence>
<reference evidence="2 3" key="1">
    <citation type="submission" date="2018-04" db="EMBL/GenBank/DDBJ databases">
        <title>Massilia violaceinigra sp. nov., a novel purple-pigmented bacterium isolated from Tianshan glacier, Xinjiang, China.</title>
        <authorList>
            <person name="Wang H."/>
        </authorList>
    </citation>
    <scope>NUCLEOTIDE SEQUENCE [LARGE SCALE GENOMIC DNA]</scope>
    <source>
        <strain evidence="2 3">B448-2</strain>
    </source>
</reference>
<keyword evidence="3" id="KW-1185">Reference proteome</keyword>
<evidence type="ECO:0000256" key="1">
    <source>
        <dbReference type="SAM" id="Phobius"/>
    </source>
</evidence>
<protein>
    <submittedName>
        <fullName evidence="2">Uncharacterized protein</fullName>
    </submittedName>
</protein>